<sequence>MDKKVLIQDLADGLVLRRGLPKKDADVFVRSVFEIIGEYLQTDKIVKVKGLGTFKLVTVDSRESVDVNTGERIVIKEYTKVNFTPDPVLRDAVNKPFAQFETVVLYEGTDIADMERMDIPDLSEDNEAENVYDANGGPDEADEVALSESEDVLSVGEKDMQAKGRHGIDEVSIETAAIDETGAVEIQDGENENTDTETTVNSIEEYSDVVEEVGNKTEIVSENVDEKSDTSVDDETEDERVSSLLRQNTEDEIKAESISAVQEGVLPEGKEEGAHNKNNTNADVHHVEKVHVATQQIEVQKVEHQTVENQHIVQMAPEHHGRRRVYLTPWMMFFVVLLVLLLMAISYYIGYHHLFSGNQTKVVKQPVVVHPVPFKQDTVQISKEQDSLGGDTDSIRQVQVPEGMPEKTNKVEVQPKDTRKISVEYPQVKNGAYEIIGTQEEHRMRGGETLRGLALRYYGSKDFTVYLVAYNKIANPDLVPEGMLLKIPKLRLKRR</sequence>
<dbReference type="Pfam" id="PF00216">
    <property type="entry name" value="Bac_DNA_binding"/>
    <property type="match status" value="1"/>
</dbReference>
<evidence type="ECO:0000256" key="4">
    <source>
        <dbReference type="SAM" id="MobiDB-lite"/>
    </source>
</evidence>
<name>F3QPI3_9BACT</name>
<feature type="region of interest" description="Disordered" evidence="4">
    <location>
        <begin position="222"/>
        <end position="249"/>
    </location>
</feature>
<keyword evidence="5" id="KW-0812">Transmembrane</keyword>
<dbReference type="PANTHER" id="PTHR33175">
    <property type="entry name" value="DNA-BINDING PROTEIN HU"/>
    <property type="match status" value="1"/>
</dbReference>
<dbReference type="RefSeq" id="WP_008624015.1">
    <property type="nucleotide sequence ID" value="NZ_GL883805.1"/>
</dbReference>
<proteinExistence type="inferred from homology"/>
<dbReference type="HOGENOM" id="CLU_029436_0_0_10"/>
<comment type="similarity">
    <text evidence="1 3">Belongs to the bacterial histone-like protein family.</text>
</comment>
<dbReference type="Gene3D" id="4.10.520.10">
    <property type="entry name" value="IHF-like DNA-binding proteins"/>
    <property type="match status" value="1"/>
</dbReference>
<dbReference type="PANTHER" id="PTHR33175:SF2">
    <property type="entry name" value="INTEGRATION HOST FACTOR SUBUNIT ALPHA"/>
    <property type="match status" value="1"/>
</dbReference>
<evidence type="ECO:0000256" key="5">
    <source>
        <dbReference type="SAM" id="Phobius"/>
    </source>
</evidence>
<evidence type="ECO:0000256" key="2">
    <source>
        <dbReference type="ARBA" id="ARBA00023125"/>
    </source>
</evidence>
<dbReference type="InterPro" id="IPR010992">
    <property type="entry name" value="IHF-like_DNA-bd_dom_sf"/>
</dbReference>
<evidence type="ECO:0000313" key="7">
    <source>
        <dbReference type="Proteomes" id="UP000005546"/>
    </source>
</evidence>
<dbReference type="eggNOG" id="COG1652">
    <property type="taxonomic scope" value="Bacteria"/>
</dbReference>
<dbReference type="GO" id="GO:0030527">
    <property type="term" value="F:structural constituent of chromatin"/>
    <property type="evidence" value="ECO:0007669"/>
    <property type="project" value="InterPro"/>
</dbReference>
<keyword evidence="7" id="KW-1185">Reference proteome</keyword>
<dbReference type="STRING" id="762982.HMPREF9442_00070"/>
<dbReference type="AlphaFoldDB" id="F3QPI3"/>
<dbReference type="GO" id="GO:0003677">
    <property type="term" value="F:DNA binding"/>
    <property type="evidence" value="ECO:0007669"/>
    <property type="project" value="UniProtKB-KW"/>
</dbReference>
<dbReference type="SMART" id="SM00411">
    <property type="entry name" value="BHL"/>
    <property type="match status" value="1"/>
</dbReference>
<dbReference type="InterPro" id="IPR000119">
    <property type="entry name" value="Hist_DNA-bd"/>
</dbReference>
<evidence type="ECO:0000313" key="6">
    <source>
        <dbReference type="EMBL" id="EGG58177.1"/>
    </source>
</evidence>
<keyword evidence="5" id="KW-0472">Membrane</keyword>
<dbReference type="GeneID" id="98396373"/>
<feature type="transmembrane region" description="Helical" evidence="5">
    <location>
        <begin position="325"/>
        <end position="349"/>
    </location>
</feature>
<dbReference type="Proteomes" id="UP000005546">
    <property type="component" value="Unassembled WGS sequence"/>
</dbReference>
<dbReference type="eggNOG" id="COG0776">
    <property type="taxonomic scope" value="Bacteria"/>
</dbReference>
<evidence type="ECO:0000256" key="3">
    <source>
        <dbReference type="RuleBase" id="RU003939"/>
    </source>
</evidence>
<accession>F3QPI3</accession>
<dbReference type="GO" id="GO:0005829">
    <property type="term" value="C:cytosol"/>
    <property type="evidence" value="ECO:0007669"/>
    <property type="project" value="TreeGrafter"/>
</dbReference>
<dbReference type="OrthoDB" id="9811567at2"/>
<protein>
    <submittedName>
        <fullName evidence="6">DNA-binding protein HU</fullName>
    </submittedName>
</protein>
<dbReference type="SUPFAM" id="SSF47729">
    <property type="entry name" value="IHF-like DNA-binding proteins"/>
    <property type="match status" value="1"/>
</dbReference>
<dbReference type="InterPro" id="IPR036779">
    <property type="entry name" value="LysM_dom_sf"/>
</dbReference>
<reference evidence="6 7" key="1">
    <citation type="submission" date="2011-02" db="EMBL/GenBank/DDBJ databases">
        <authorList>
            <person name="Weinstock G."/>
            <person name="Sodergren E."/>
            <person name="Clifton S."/>
            <person name="Fulton L."/>
            <person name="Fulton B."/>
            <person name="Courtney L."/>
            <person name="Fronick C."/>
            <person name="Harrison M."/>
            <person name="Strong C."/>
            <person name="Farmer C."/>
            <person name="Delahaunty K."/>
            <person name="Markovic C."/>
            <person name="Hall O."/>
            <person name="Minx P."/>
            <person name="Tomlinson C."/>
            <person name="Mitreva M."/>
            <person name="Hou S."/>
            <person name="Chen J."/>
            <person name="Wollam A."/>
            <person name="Pepin K.H."/>
            <person name="Johnson M."/>
            <person name="Bhonagiri V."/>
            <person name="Zhang X."/>
            <person name="Suruliraj S."/>
            <person name="Warren W."/>
            <person name="Chinwalla A."/>
            <person name="Mardis E.R."/>
            <person name="Wilson R.K."/>
        </authorList>
    </citation>
    <scope>NUCLEOTIDE SEQUENCE [LARGE SCALE GENOMIC DNA]</scope>
    <source>
        <strain evidence="6 7">YIT 11841</strain>
    </source>
</reference>
<comment type="caution">
    <text evidence="6">The sequence shown here is derived from an EMBL/GenBank/DDBJ whole genome shotgun (WGS) entry which is preliminary data.</text>
</comment>
<keyword evidence="2 6" id="KW-0238">DNA-binding</keyword>
<evidence type="ECO:0000256" key="1">
    <source>
        <dbReference type="ARBA" id="ARBA00010529"/>
    </source>
</evidence>
<dbReference type="Gene3D" id="3.10.350.10">
    <property type="entry name" value="LysM domain"/>
    <property type="match status" value="1"/>
</dbReference>
<keyword evidence="5" id="KW-1133">Transmembrane helix</keyword>
<organism evidence="6 7">
    <name type="scientific">Paraprevotella xylaniphila YIT 11841</name>
    <dbReference type="NCBI Taxonomy" id="762982"/>
    <lineage>
        <taxon>Bacteria</taxon>
        <taxon>Pseudomonadati</taxon>
        <taxon>Bacteroidota</taxon>
        <taxon>Bacteroidia</taxon>
        <taxon>Bacteroidales</taxon>
        <taxon>Prevotellaceae</taxon>
        <taxon>Paraprevotella</taxon>
    </lineage>
</organism>
<gene>
    <name evidence="6" type="ORF">HMPREF9442_00070</name>
</gene>
<dbReference type="EMBL" id="AFBR01000001">
    <property type="protein sequence ID" value="EGG58177.1"/>
    <property type="molecule type" value="Genomic_DNA"/>
</dbReference>